<keyword evidence="3" id="KW-0670">Pyruvate</keyword>
<dbReference type="EMBL" id="LBVU01000003">
    <property type="protein sequence ID" value="KKQ92120.1"/>
    <property type="molecule type" value="Genomic_DNA"/>
</dbReference>
<evidence type="ECO:0000313" key="3">
    <source>
        <dbReference type="EMBL" id="KKQ92120.1"/>
    </source>
</evidence>
<dbReference type="AlphaFoldDB" id="A0A0G0LVV2"/>
<sequence>MNLFRLIYWVLDPQKAVDYANGLLTDIKNNKGDRIKKTKSIGYLNEFFSKYLAYGKSNQEIVLVNQDIDKKKKTNDKIANALIELRKIRLEIKKMSNDQNDQIIKTVKTFGVSSGIVRGTALNITSEKQAIPKGCIGIFPTSGTKHTRQFSKCAGIIFANGGMTSHGAIITREFNIPAAVSPRLKIPDGTNVLIDGSTGKIIISGTFDRSS</sequence>
<dbReference type="STRING" id="1618572.UT17_C0003G0143"/>
<protein>
    <submittedName>
        <fullName evidence="3">Pyruvate, water dikinase</fullName>
    </submittedName>
</protein>
<organism evidence="3 4">
    <name type="scientific">Candidatus Woesebacteria bacterium GW2011_GWB1_39_10</name>
    <dbReference type="NCBI Taxonomy" id="1618572"/>
    <lineage>
        <taxon>Bacteria</taxon>
        <taxon>Candidatus Woeseibacteriota</taxon>
    </lineage>
</organism>
<dbReference type="SUPFAM" id="SSF52009">
    <property type="entry name" value="Phosphohistidine domain"/>
    <property type="match status" value="1"/>
</dbReference>
<feature type="domain" description="PEP-utilising enzyme mobile" evidence="2">
    <location>
        <begin position="132"/>
        <end position="199"/>
    </location>
</feature>
<evidence type="ECO:0000313" key="4">
    <source>
        <dbReference type="Proteomes" id="UP000034774"/>
    </source>
</evidence>
<dbReference type="GO" id="GO:0016301">
    <property type="term" value="F:kinase activity"/>
    <property type="evidence" value="ECO:0007669"/>
    <property type="project" value="UniProtKB-KW"/>
</dbReference>
<proteinExistence type="predicted"/>
<gene>
    <name evidence="3" type="ORF">UT17_C0003G0143</name>
</gene>
<evidence type="ECO:0000256" key="1">
    <source>
        <dbReference type="SAM" id="Coils"/>
    </source>
</evidence>
<evidence type="ECO:0000259" key="2">
    <source>
        <dbReference type="Pfam" id="PF00391"/>
    </source>
</evidence>
<dbReference type="InterPro" id="IPR036637">
    <property type="entry name" value="Phosphohistidine_dom_sf"/>
</dbReference>
<comment type="caution">
    <text evidence="3">The sequence shown here is derived from an EMBL/GenBank/DDBJ whole genome shotgun (WGS) entry which is preliminary data.</text>
</comment>
<accession>A0A0G0LVV2</accession>
<keyword evidence="1" id="KW-0175">Coiled coil</keyword>
<keyword evidence="3" id="KW-0808">Transferase</keyword>
<dbReference type="Gene3D" id="3.50.30.10">
    <property type="entry name" value="Phosphohistidine domain"/>
    <property type="match status" value="1"/>
</dbReference>
<dbReference type="Proteomes" id="UP000034774">
    <property type="component" value="Unassembled WGS sequence"/>
</dbReference>
<dbReference type="InterPro" id="IPR008279">
    <property type="entry name" value="PEP-util_enz_mobile_dom"/>
</dbReference>
<name>A0A0G0LVV2_9BACT</name>
<reference evidence="3 4" key="1">
    <citation type="journal article" date="2015" name="Nature">
        <title>rRNA introns, odd ribosomes, and small enigmatic genomes across a large radiation of phyla.</title>
        <authorList>
            <person name="Brown C.T."/>
            <person name="Hug L.A."/>
            <person name="Thomas B.C."/>
            <person name="Sharon I."/>
            <person name="Castelle C.J."/>
            <person name="Singh A."/>
            <person name="Wilkins M.J."/>
            <person name="Williams K.H."/>
            <person name="Banfield J.F."/>
        </authorList>
    </citation>
    <scope>NUCLEOTIDE SEQUENCE [LARGE SCALE GENOMIC DNA]</scope>
</reference>
<feature type="coiled-coil region" evidence="1">
    <location>
        <begin position="71"/>
        <end position="98"/>
    </location>
</feature>
<dbReference type="Pfam" id="PF00391">
    <property type="entry name" value="PEP-utilizers"/>
    <property type="match status" value="1"/>
</dbReference>
<keyword evidence="3" id="KW-0418">Kinase</keyword>